<evidence type="ECO:0000256" key="12">
    <source>
        <dbReference type="HAMAP-Rule" id="MF_00530"/>
    </source>
</evidence>
<evidence type="ECO:0000256" key="2">
    <source>
        <dbReference type="ARBA" id="ARBA00004202"/>
    </source>
</evidence>
<dbReference type="EMBL" id="DRLD01000092">
    <property type="protein sequence ID" value="HED09698.1"/>
    <property type="molecule type" value="Genomic_DNA"/>
</dbReference>
<keyword evidence="7 12" id="KW-0375">Hydrogen ion transport</keyword>
<dbReference type="Pfam" id="PF02823">
    <property type="entry name" value="ATP-synt_DE_N"/>
    <property type="match status" value="1"/>
</dbReference>
<dbReference type="InterPro" id="IPR036794">
    <property type="entry name" value="ATP_F1_dsu/esu_C_sf"/>
</dbReference>
<reference evidence="17" key="1">
    <citation type="journal article" date="2020" name="mSystems">
        <title>Genome- and Community-Level Interaction Insights into Carbon Utilization and Element Cycling Functions of Hydrothermarchaeota in Hydrothermal Sediment.</title>
        <authorList>
            <person name="Zhou Z."/>
            <person name="Liu Y."/>
            <person name="Xu W."/>
            <person name="Pan J."/>
            <person name="Luo Z.H."/>
            <person name="Li M."/>
        </authorList>
    </citation>
    <scope>NUCLEOTIDE SEQUENCE [LARGE SCALE GENOMIC DNA]</scope>
    <source>
        <strain evidence="17">HyVt-456</strain>
    </source>
</reference>
<proteinExistence type="inferred from homology"/>
<dbReference type="PANTHER" id="PTHR13822:SF10">
    <property type="entry name" value="ATP SYNTHASE EPSILON CHAIN, CHLOROPLASTIC"/>
    <property type="match status" value="1"/>
</dbReference>
<evidence type="ECO:0000256" key="10">
    <source>
        <dbReference type="ARBA" id="ARBA00023196"/>
    </source>
</evidence>
<comment type="function">
    <text evidence="1 12">Produces ATP from ADP in the presence of a proton gradient across the membrane.</text>
</comment>
<dbReference type="InterPro" id="IPR020547">
    <property type="entry name" value="ATP_synth_F1_esu_C"/>
</dbReference>
<comment type="caution">
    <text evidence="17">The sequence shown here is derived from an EMBL/GenBank/DDBJ whole genome shotgun (WGS) entry which is preliminary data.</text>
</comment>
<feature type="domain" description="ATP synthase F1 complex delta/epsilon subunit N-terminal" evidence="16">
    <location>
        <begin position="5"/>
        <end position="83"/>
    </location>
</feature>
<dbReference type="GO" id="GO:0005524">
    <property type="term" value="F:ATP binding"/>
    <property type="evidence" value="ECO:0007669"/>
    <property type="project" value="UniProtKB-UniRule"/>
</dbReference>
<dbReference type="HAMAP" id="MF_00530">
    <property type="entry name" value="ATP_synth_epsil_bac"/>
    <property type="match status" value="1"/>
</dbReference>
<dbReference type="Gene3D" id="2.60.15.10">
    <property type="entry name" value="F0F1 ATP synthase delta/epsilon subunit, N-terminal"/>
    <property type="match status" value="1"/>
</dbReference>
<evidence type="ECO:0000256" key="6">
    <source>
        <dbReference type="ARBA" id="ARBA00022475"/>
    </source>
</evidence>
<dbReference type="GO" id="GO:0045259">
    <property type="term" value="C:proton-transporting ATP synthase complex"/>
    <property type="evidence" value="ECO:0007669"/>
    <property type="project" value="UniProtKB-KW"/>
</dbReference>
<evidence type="ECO:0000259" key="16">
    <source>
        <dbReference type="Pfam" id="PF02823"/>
    </source>
</evidence>
<organism evidence="17">
    <name type="scientific">Caldithrix abyssi</name>
    <dbReference type="NCBI Taxonomy" id="187145"/>
    <lineage>
        <taxon>Bacteria</taxon>
        <taxon>Pseudomonadati</taxon>
        <taxon>Calditrichota</taxon>
        <taxon>Calditrichia</taxon>
        <taxon>Calditrichales</taxon>
        <taxon>Calditrichaceae</taxon>
        <taxon>Caldithrix</taxon>
    </lineage>
</organism>
<dbReference type="InterPro" id="IPR020546">
    <property type="entry name" value="ATP_synth_F1_dsu/esu_N"/>
</dbReference>
<sequence>MNETLHLEIVTPFGTVLDEPVQSCMLPGEQGAFQVLKNHASLVSNVDIGLIKVERESKNELFATSGGFCEVKDNVIRIIVESAEKAESIDAYRAQQAKERAEQRLQEDKSKVDAHRAELALKRAVNRLKAVEVIKKHH</sequence>
<feature type="coiled-coil region" evidence="14">
    <location>
        <begin position="91"/>
        <end position="118"/>
    </location>
</feature>
<evidence type="ECO:0000256" key="9">
    <source>
        <dbReference type="ARBA" id="ARBA00023136"/>
    </source>
</evidence>
<dbReference type="InterPro" id="IPR001469">
    <property type="entry name" value="ATP_synth_F1_dsu/esu"/>
</dbReference>
<keyword evidence="10 12" id="KW-0139">CF(1)</keyword>
<evidence type="ECO:0000256" key="7">
    <source>
        <dbReference type="ARBA" id="ARBA00022781"/>
    </source>
</evidence>
<dbReference type="Gene3D" id="1.20.5.440">
    <property type="entry name" value="ATP synthase delta/epsilon subunit, C-terminal domain"/>
    <property type="match status" value="1"/>
</dbReference>
<evidence type="ECO:0000256" key="11">
    <source>
        <dbReference type="ARBA" id="ARBA00023310"/>
    </source>
</evidence>
<dbReference type="Proteomes" id="UP000886005">
    <property type="component" value="Unassembled WGS sequence"/>
</dbReference>
<dbReference type="GO" id="GO:0005886">
    <property type="term" value="C:plasma membrane"/>
    <property type="evidence" value="ECO:0007669"/>
    <property type="project" value="UniProtKB-SubCell"/>
</dbReference>
<comment type="subunit">
    <text evidence="4 12 13">F-type ATPases have 2 components, CF(1) - the catalytic core - and CF(0) - the membrane proton channel. CF(1) has five subunits: alpha(3), beta(3), gamma(1), delta(1), epsilon(1). CF(0) has three main subunits: a, b and c.</text>
</comment>
<evidence type="ECO:0000256" key="5">
    <source>
        <dbReference type="ARBA" id="ARBA00022448"/>
    </source>
</evidence>
<evidence type="ECO:0000256" key="13">
    <source>
        <dbReference type="RuleBase" id="RU003656"/>
    </source>
</evidence>
<gene>
    <name evidence="12" type="primary">atpC</name>
    <name evidence="17" type="ORF">ENJ10_03335</name>
</gene>
<evidence type="ECO:0000256" key="3">
    <source>
        <dbReference type="ARBA" id="ARBA00005712"/>
    </source>
</evidence>
<evidence type="ECO:0000256" key="14">
    <source>
        <dbReference type="SAM" id="Coils"/>
    </source>
</evidence>
<keyword evidence="11 12" id="KW-0066">ATP synthesis</keyword>
<dbReference type="GO" id="GO:0046933">
    <property type="term" value="F:proton-transporting ATP synthase activity, rotational mechanism"/>
    <property type="evidence" value="ECO:0007669"/>
    <property type="project" value="UniProtKB-UniRule"/>
</dbReference>
<dbReference type="AlphaFoldDB" id="A0A7V1LKI2"/>
<keyword evidence="6 12" id="KW-1003">Cell membrane</keyword>
<comment type="similarity">
    <text evidence="3 12 13">Belongs to the ATPase epsilon chain family.</text>
</comment>
<dbReference type="SUPFAM" id="SSF51344">
    <property type="entry name" value="Epsilon subunit of F1F0-ATP synthase N-terminal domain"/>
    <property type="match status" value="1"/>
</dbReference>
<feature type="domain" description="ATP synthase epsilon subunit C-terminal" evidence="15">
    <location>
        <begin position="87"/>
        <end position="132"/>
    </location>
</feature>
<dbReference type="InterPro" id="IPR036771">
    <property type="entry name" value="ATPsynth_dsu/esu_N"/>
</dbReference>
<dbReference type="CDD" id="cd12152">
    <property type="entry name" value="F1-ATPase_delta"/>
    <property type="match status" value="1"/>
</dbReference>
<dbReference type="Pfam" id="PF00401">
    <property type="entry name" value="ATP-synt_DE"/>
    <property type="match status" value="1"/>
</dbReference>
<dbReference type="FunFam" id="1.20.5.440:FF:000001">
    <property type="entry name" value="ATP synthase epsilon chain"/>
    <property type="match status" value="1"/>
</dbReference>
<dbReference type="SUPFAM" id="SSF46604">
    <property type="entry name" value="Epsilon subunit of F1F0-ATP synthase C-terminal domain"/>
    <property type="match status" value="1"/>
</dbReference>
<dbReference type="NCBIfam" id="TIGR01216">
    <property type="entry name" value="ATP_synt_epsi"/>
    <property type="match status" value="1"/>
</dbReference>
<keyword evidence="8 12" id="KW-0406">Ion transport</keyword>
<accession>A0A7V1LKI2</accession>
<keyword evidence="14" id="KW-0175">Coiled coil</keyword>
<keyword evidence="9 12" id="KW-0472">Membrane</keyword>
<protein>
    <recommendedName>
        <fullName evidence="12">ATP synthase epsilon chain</fullName>
    </recommendedName>
    <alternativeName>
        <fullName evidence="12">ATP synthase F1 sector epsilon subunit</fullName>
    </alternativeName>
    <alternativeName>
        <fullName evidence="12">F-ATPase epsilon subunit</fullName>
    </alternativeName>
</protein>
<name>A0A7V1LKI2_CALAY</name>
<evidence type="ECO:0000259" key="15">
    <source>
        <dbReference type="Pfam" id="PF00401"/>
    </source>
</evidence>
<evidence type="ECO:0000313" key="17">
    <source>
        <dbReference type="EMBL" id="HED09698.1"/>
    </source>
</evidence>
<evidence type="ECO:0000256" key="1">
    <source>
        <dbReference type="ARBA" id="ARBA00003543"/>
    </source>
</evidence>
<keyword evidence="5 12" id="KW-0813">Transport</keyword>
<evidence type="ECO:0000256" key="4">
    <source>
        <dbReference type="ARBA" id="ARBA00011648"/>
    </source>
</evidence>
<dbReference type="PANTHER" id="PTHR13822">
    <property type="entry name" value="ATP SYNTHASE DELTA/EPSILON CHAIN"/>
    <property type="match status" value="1"/>
</dbReference>
<comment type="subcellular location">
    <subcellularLocation>
        <location evidence="2 12">Cell membrane</location>
        <topology evidence="2 12">Peripheral membrane protein</topology>
    </subcellularLocation>
</comment>
<dbReference type="NCBIfam" id="NF001846">
    <property type="entry name" value="PRK00571.1-3"/>
    <property type="match status" value="1"/>
</dbReference>
<dbReference type="NCBIfam" id="NF009980">
    <property type="entry name" value="PRK13446.1"/>
    <property type="match status" value="1"/>
</dbReference>
<evidence type="ECO:0000256" key="8">
    <source>
        <dbReference type="ARBA" id="ARBA00023065"/>
    </source>
</evidence>